<feature type="compositionally biased region" description="Polar residues" evidence="1">
    <location>
        <begin position="216"/>
        <end position="229"/>
    </location>
</feature>
<sequence>MFTLNIIILISTSADDELTFVLPEPSSSYVPGRDDDLDFFFEDPEFHLVPECSLFNGCDCAYLKYSFTPAEVVPPVEGEEVGVLDAAITPNQAEKPYVRDTTFLDNLVADDDSCSCSGNDLVSEVVADDDSCSCSGDALVSEVVVDDDVSLSIDLCSPCETERFDSLYDKDTEMLSFPGSVSKIDGETYSFFGGCWTPPATELRLTGTENRWQPTSDMSLCEPCSSSSRDSAEDMDMDRSVFDSSTAVRYSSSGIDESYAFFGTDSIVKAGTQSSVGIGGFSLYTRASFIKAVAAMDTTDRDEPDIMDTTSIESEKLTPFHMVASAPAVKYTRASIFEDDEDDEE</sequence>
<accession>A0A8H7SY58</accession>
<dbReference type="EMBL" id="JAEPRE010000003">
    <property type="protein sequence ID" value="KAG2237709.1"/>
    <property type="molecule type" value="Genomic_DNA"/>
</dbReference>
<comment type="caution">
    <text evidence="2">The sequence shown here is derived from an EMBL/GenBank/DDBJ whole genome shotgun (WGS) entry which is preliminary data.</text>
</comment>
<evidence type="ECO:0000256" key="1">
    <source>
        <dbReference type="SAM" id="MobiDB-lite"/>
    </source>
</evidence>
<dbReference type="AlphaFoldDB" id="A0A8H7SY58"/>
<dbReference type="Proteomes" id="UP000613177">
    <property type="component" value="Unassembled WGS sequence"/>
</dbReference>
<evidence type="ECO:0000313" key="2">
    <source>
        <dbReference type="EMBL" id="KAG2237709.1"/>
    </source>
</evidence>
<keyword evidence="3" id="KW-1185">Reference proteome</keyword>
<protein>
    <submittedName>
        <fullName evidence="2">Uncharacterized protein</fullName>
    </submittedName>
</protein>
<gene>
    <name evidence="2" type="ORF">INT48_009647</name>
</gene>
<proteinExistence type="predicted"/>
<organism evidence="2 3">
    <name type="scientific">Thamnidium elegans</name>
    <dbReference type="NCBI Taxonomy" id="101142"/>
    <lineage>
        <taxon>Eukaryota</taxon>
        <taxon>Fungi</taxon>
        <taxon>Fungi incertae sedis</taxon>
        <taxon>Mucoromycota</taxon>
        <taxon>Mucoromycotina</taxon>
        <taxon>Mucoromycetes</taxon>
        <taxon>Mucorales</taxon>
        <taxon>Mucorineae</taxon>
        <taxon>Mucoraceae</taxon>
        <taxon>Thamnidium</taxon>
    </lineage>
</organism>
<reference evidence="2" key="1">
    <citation type="submission" date="2021-01" db="EMBL/GenBank/DDBJ databases">
        <title>Metabolic potential, ecology and presence of endohyphal bacteria is reflected in genomic diversity of Mucoromycotina.</title>
        <authorList>
            <person name="Muszewska A."/>
            <person name="Okrasinska A."/>
            <person name="Steczkiewicz K."/>
            <person name="Drgas O."/>
            <person name="Orlowska M."/>
            <person name="Perlinska-Lenart U."/>
            <person name="Aleksandrzak-Piekarczyk T."/>
            <person name="Szatraj K."/>
            <person name="Zielenkiewicz U."/>
            <person name="Pilsyk S."/>
            <person name="Malc E."/>
            <person name="Mieczkowski P."/>
            <person name="Kruszewska J.S."/>
            <person name="Biernat P."/>
            <person name="Pawlowska J."/>
        </authorList>
    </citation>
    <scope>NUCLEOTIDE SEQUENCE</scope>
    <source>
        <strain evidence="2">WA0000018081</strain>
    </source>
</reference>
<evidence type="ECO:0000313" key="3">
    <source>
        <dbReference type="Proteomes" id="UP000613177"/>
    </source>
</evidence>
<name>A0A8H7SY58_9FUNG</name>
<feature type="region of interest" description="Disordered" evidence="1">
    <location>
        <begin position="216"/>
        <end position="235"/>
    </location>
</feature>